<dbReference type="InterPro" id="IPR036890">
    <property type="entry name" value="HATPase_C_sf"/>
</dbReference>
<dbReference type="PANTHER" id="PTHR45339">
    <property type="entry name" value="HYBRID SIGNAL TRANSDUCTION HISTIDINE KINASE J"/>
    <property type="match status" value="1"/>
</dbReference>
<keyword evidence="10" id="KW-0067">ATP-binding</keyword>
<dbReference type="PROSITE" id="PS50894">
    <property type="entry name" value="HPT"/>
    <property type="match status" value="1"/>
</dbReference>
<dbReference type="AlphaFoldDB" id="A0A6N4DQT1"/>
<dbReference type="PROSITE" id="PS50109">
    <property type="entry name" value="HIS_KIN"/>
    <property type="match status" value="1"/>
</dbReference>
<evidence type="ECO:0000256" key="10">
    <source>
        <dbReference type="ARBA" id="ARBA00022840"/>
    </source>
</evidence>
<evidence type="ECO:0000256" key="12">
    <source>
        <dbReference type="ARBA" id="ARBA00023012"/>
    </source>
</evidence>
<evidence type="ECO:0000256" key="8">
    <source>
        <dbReference type="ARBA" id="ARBA00022741"/>
    </source>
</evidence>
<dbReference type="CDD" id="cd17546">
    <property type="entry name" value="REC_hyHK_CKI1_RcsC-like"/>
    <property type="match status" value="1"/>
</dbReference>
<evidence type="ECO:0000256" key="4">
    <source>
        <dbReference type="ARBA" id="ARBA00022475"/>
    </source>
</evidence>
<keyword evidence="8" id="KW-0547">Nucleotide-binding</keyword>
<keyword evidence="11 17" id="KW-1133">Transmembrane helix</keyword>
<keyword evidence="5 15" id="KW-0597">Phosphoprotein</keyword>
<dbReference type="Gene3D" id="1.10.287.130">
    <property type="match status" value="1"/>
</dbReference>
<dbReference type="Gene3D" id="3.40.50.2300">
    <property type="match status" value="1"/>
</dbReference>
<evidence type="ECO:0000256" key="15">
    <source>
        <dbReference type="PROSITE-ProRule" id="PRU00169"/>
    </source>
</evidence>
<dbReference type="InterPro" id="IPR003660">
    <property type="entry name" value="HAMP_dom"/>
</dbReference>
<keyword evidence="13 17" id="KW-0472">Membrane</keyword>
<feature type="domain" description="Response regulatory" evidence="19">
    <location>
        <begin position="662"/>
        <end position="779"/>
    </location>
</feature>
<dbReference type="InterPro" id="IPR036641">
    <property type="entry name" value="HPT_dom_sf"/>
</dbReference>
<dbReference type="SMART" id="SM00387">
    <property type="entry name" value="HATPase_c"/>
    <property type="match status" value="1"/>
</dbReference>
<dbReference type="PROSITE" id="PS50885">
    <property type="entry name" value="HAMP"/>
    <property type="match status" value="1"/>
</dbReference>
<dbReference type="GO" id="GO:0005886">
    <property type="term" value="C:plasma membrane"/>
    <property type="evidence" value="ECO:0007669"/>
    <property type="project" value="UniProtKB-SubCell"/>
</dbReference>
<dbReference type="InterPro" id="IPR036097">
    <property type="entry name" value="HisK_dim/P_sf"/>
</dbReference>
<organism evidence="22 23">
    <name type="scientific">Candidatus Sedimenticola endophacoides</name>
    <dbReference type="NCBI Taxonomy" id="2548426"/>
    <lineage>
        <taxon>Bacteria</taxon>
        <taxon>Pseudomonadati</taxon>
        <taxon>Pseudomonadota</taxon>
        <taxon>Gammaproteobacteria</taxon>
        <taxon>Chromatiales</taxon>
        <taxon>Sedimenticolaceae</taxon>
        <taxon>Sedimenticola</taxon>
    </lineage>
</organism>
<keyword evidence="9" id="KW-0418">Kinase</keyword>
<dbReference type="Proteomes" id="UP000250928">
    <property type="component" value="Unassembled WGS sequence"/>
</dbReference>
<reference evidence="22 23" key="1">
    <citation type="submission" date="2018-01" db="EMBL/GenBank/DDBJ databases">
        <title>Novel co-symbiosis in the lucinid bivalve Phacoides pectinatus.</title>
        <authorList>
            <person name="Lim S.J."/>
            <person name="Davis B.G."/>
            <person name="Gill D.E."/>
            <person name="Engel A.S."/>
            <person name="Anderson L.C."/>
            <person name="Campbell B.J."/>
        </authorList>
    </citation>
    <scope>NUCLEOTIDE SEQUENCE [LARGE SCALE GENOMIC DNA]</scope>
    <source>
        <strain evidence="22">N3_P5</strain>
    </source>
</reference>
<dbReference type="Gene3D" id="1.20.120.160">
    <property type="entry name" value="HPT domain"/>
    <property type="match status" value="1"/>
</dbReference>
<dbReference type="GO" id="GO:0005524">
    <property type="term" value="F:ATP binding"/>
    <property type="evidence" value="ECO:0007669"/>
    <property type="project" value="UniProtKB-KW"/>
</dbReference>
<dbReference type="SUPFAM" id="SSF52172">
    <property type="entry name" value="CheY-like"/>
    <property type="match status" value="1"/>
</dbReference>
<keyword evidence="16" id="KW-0175">Coiled coil</keyword>
<dbReference type="SUPFAM" id="SSF158472">
    <property type="entry name" value="HAMP domain-like"/>
    <property type="match status" value="1"/>
</dbReference>
<dbReference type="InterPro" id="IPR004358">
    <property type="entry name" value="Sig_transdc_His_kin-like_C"/>
</dbReference>
<dbReference type="Gene3D" id="3.30.565.10">
    <property type="entry name" value="Histidine kinase-like ATPase, C-terminal domain"/>
    <property type="match status" value="1"/>
</dbReference>
<keyword evidence="7 17" id="KW-0812">Transmembrane</keyword>
<evidence type="ECO:0000256" key="14">
    <source>
        <dbReference type="PROSITE-ProRule" id="PRU00110"/>
    </source>
</evidence>
<dbReference type="PANTHER" id="PTHR45339:SF5">
    <property type="entry name" value="HISTIDINE KINASE"/>
    <property type="match status" value="1"/>
</dbReference>
<evidence type="ECO:0000259" key="18">
    <source>
        <dbReference type="PROSITE" id="PS50109"/>
    </source>
</evidence>
<evidence type="ECO:0000259" key="20">
    <source>
        <dbReference type="PROSITE" id="PS50885"/>
    </source>
</evidence>
<feature type="domain" description="HAMP" evidence="20">
    <location>
        <begin position="187"/>
        <end position="239"/>
    </location>
</feature>
<dbReference type="InterPro" id="IPR008207">
    <property type="entry name" value="Sig_transdc_His_kin_Hpt_dom"/>
</dbReference>
<keyword evidence="12" id="KW-0902">Two-component regulatory system</keyword>
<evidence type="ECO:0000256" key="17">
    <source>
        <dbReference type="SAM" id="Phobius"/>
    </source>
</evidence>
<feature type="transmembrane region" description="Helical" evidence="17">
    <location>
        <begin position="12"/>
        <end position="33"/>
    </location>
</feature>
<dbReference type="SMART" id="SM00388">
    <property type="entry name" value="HisKA"/>
    <property type="match status" value="1"/>
</dbReference>
<dbReference type="SUPFAM" id="SSF47384">
    <property type="entry name" value="Homodimeric domain of signal transducing histidine kinase"/>
    <property type="match status" value="1"/>
</dbReference>
<keyword evidence="6" id="KW-0808">Transferase</keyword>
<dbReference type="Pfam" id="PF00672">
    <property type="entry name" value="HAMP"/>
    <property type="match status" value="1"/>
</dbReference>
<dbReference type="CDD" id="cd00082">
    <property type="entry name" value="HisKA"/>
    <property type="match status" value="1"/>
</dbReference>
<proteinExistence type="predicted"/>
<dbReference type="InterPro" id="IPR003594">
    <property type="entry name" value="HATPase_dom"/>
</dbReference>
<feature type="domain" description="Histidine kinase" evidence="18">
    <location>
        <begin position="286"/>
        <end position="507"/>
    </location>
</feature>
<keyword evidence="4" id="KW-1003">Cell membrane</keyword>
<dbReference type="FunFam" id="3.30.565.10:FF:000010">
    <property type="entry name" value="Sensor histidine kinase RcsC"/>
    <property type="match status" value="1"/>
</dbReference>
<dbReference type="FunFam" id="1.10.287.130:FF:000003">
    <property type="entry name" value="Histidine kinase"/>
    <property type="match status" value="1"/>
</dbReference>
<name>A0A6N4DQT1_9GAMM</name>
<dbReference type="SMART" id="SM00304">
    <property type="entry name" value="HAMP"/>
    <property type="match status" value="1"/>
</dbReference>
<dbReference type="PRINTS" id="PR00344">
    <property type="entry name" value="BCTRLSENSOR"/>
</dbReference>
<evidence type="ECO:0000313" key="23">
    <source>
        <dbReference type="Proteomes" id="UP000250928"/>
    </source>
</evidence>
<evidence type="ECO:0000256" key="7">
    <source>
        <dbReference type="ARBA" id="ARBA00022692"/>
    </source>
</evidence>
<dbReference type="SUPFAM" id="SSF47226">
    <property type="entry name" value="Histidine-containing phosphotransfer domain, HPT domain"/>
    <property type="match status" value="1"/>
</dbReference>
<evidence type="ECO:0000259" key="21">
    <source>
        <dbReference type="PROSITE" id="PS50894"/>
    </source>
</evidence>
<dbReference type="Pfam" id="PF01627">
    <property type="entry name" value="Hpt"/>
    <property type="match status" value="1"/>
</dbReference>
<dbReference type="CDD" id="cd16922">
    <property type="entry name" value="HATPase_EvgS-ArcB-TorS-like"/>
    <property type="match status" value="1"/>
</dbReference>
<dbReference type="Pfam" id="PF02518">
    <property type="entry name" value="HATPase_c"/>
    <property type="match status" value="1"/>
</dbReference>
<gene>
    <name evidence="22" type="ORF">C3L24_09585</name>
</gene>
<dbReference type="InterPro" id="IPR003661">
    <property type="entry name" value="HisK_dim/P_dom"/>
</dbReference>
<accession>A0A6N4DQT1</accession>
<evidence type="ECO:0000256" key="6">
    <source>
        <dbReference type="ARBA" id="ARBA00022679"/>
    </source>
</evidence>
<evidence type="ECO:0000256" key="9">
    <source>
        <dbReference type="ARBA" id="ARBA00022777"/>
    </source>
</evidence>
<protein>
    <recommendedName>
        <fullName evidence="3">histidine kinase</fullName>
        <ecNumber evidence="3">2.7.13.3</ecNumber>
    </recommendedName>
</protein>
<dbReference type="SUPFAM" id="SSF55874">
    <property type="entry name" value="ATPase domain of HSP90 chaperone/DNA topoisomerase II/histidine kinase"/>
    <property type="match status" value="1"/>
</dbReference>
<dbReference type="SMART" id="SM00448">
    <property type="entry name" value="REC"/>
    <property type="match status" value="1"/>
</dbReference>
<evidence type="ECO:0000256" key="5">
    <source>
        <dbReference type="ARBA" id="ARBA00022553"/>
    </source>
</evidence>
<evidence type="ECO:0000256" key="2">
    <source>
        <dbReference type="ARBA" id="ARBA00004651"/>
    </source>
</evidence>
<dbReference type="InterPro" id="IPR005467">
    <property type="entry name" value="His_kinase_dom"/>
</dbReference>
<feature type="modified residue" description="Phosphohistidine" evidence="14">
    <location>
        <position position="862"/>
    </location>
</feature>
<dbReference type="InterPro" id="IPR001789">
    <property type="entry name" value="Sig_transdc_resp-reg_receiver"/>
</dbReference>
<dbReference type="CDD" id="cd06225">
    <property type="entry name" value="HAMP"/>
    <property type="match status" value="1"/>
</dbReference>
<evidence type="ECO:0000256" key="3">
    <source>
        <dbReference type="ARBA" id="ARBA00012438"/>
    </source>
</evidence>
<dbReference type="Gene3D" id="6.10.340.10">
    <property type="match status" value="1"/>
</dbReference>
<dbReference type="Pfam" id="PF00072">
    <property type="entry name" value="Response_reg"/>
    <property type="match status" value="1"/>
</dbReference>
<dbReference type="Pfam" id="PF00512">
    <property type="entry name" value="HisKA"/>
    <property type="match status" value="1"/>
</dbReference>
<feature type="modified residue" description="4-aspartylphosphate" evidence="15">
    <location>
        <position position="711"/>
    </location>
</feature>
<evidence type="ECO:0000256" key="11">
    <source>
        <dbReference type="ARBA" id="ARBA00022989"/>
    </source>
</evidence>
<feature type="coiled-coil region" evidence="16">
    <location>
        <begin position="238"/>
        <end position="269"/>
    </location>
</feature>
<comment type="catalytic activity">
    <reaction evidence="1">
        <text>ATP + protein L-histidine = ADP + protein N-phospho-L-histidine.</text>
        <dbReference type="EC" id="2.7.13.3"/>
    </reaction>
</comment>
<sequence length="914" mass="100383">MRFRHLSRIKVRAMLLGIVPAAVVSLILGSYLFNAQYNSLDEAFTERGRAMAKEAAAISVFGLFIRDREILQSSLEPVLARADVIGLSVRDEKGDILFRFDAPGQDGQGERPFFADVLSRMPDEALSDYPEASEVPGGPSFTRLGYVALTLNSGGLKASQARLIATALGVLLLSLLFTGIMARLLSRQLTIPLTRLSQAVVRMKHGDYSVRIPEVSSGEIGSLEEGFNAMAVEIKNASDHLEEQVTQATSDLEQTMEALEIQNVELDLAHKRAIKANHAKTEFLASMSHEIRTPMNSVIGFSRLLARTEMGENQRELVETIQTSATCLLNVINDILDFSKLEYGKLETEKVPFLTAHCFEEPVTMLSSSAHDKGLELILLLYEDVPKQLLGDEGRIKQILVNIIGNAIKFTQRGEVVVRVMLEEETERFCTLRISVTDTGIGIPEHSLRSLFTSFQQASASTSRVYGGTGLGLSISKKLAETMHGSIRAESDEGSGSCFTITLRLDKAPDAPCDAPENTTGATRCMLLDNHHLSRLALRHRLEGFGFEVSDAAAHEWHRIGDPGGYDFAILGIGATELHEDFSPALDFISSDRSLPVLALASTSDYQELARIRTAHRIARATQKPGNGTALLREIHALFNQPSPDRPREADAPLPPDLEGVRILIADDHPVNLRLCQSLFAPTGAELTTVADGGQAMEQFTRHPHDLVLLDVHMPVLNGREVAARIRELDGDLRHTPVIALTADVMPEHRDEMIAAGIDEYLTKPVDEGALWQTIATLLGTTPPSGDDPPRLCTLVATPRESGGDSPPRSRDRDEAIRVAGGDRALAESLYREFSAGLEEEISKLQSLHQAGERLRLREQSHRLHGAAAVCGVPQLRRLVAELERNAEDGDGEWILRHLERIRDEARILRSLDP</sequence>
<dbReference type="EMBL" id="PQCO01000231">
    <property type="protein sequence ID" value="PUE00152.1"/>
    <property type="molecule type" value="Genomic_DNA"/>
</dbReference>
<feature type="domain" description="HPt" evidence="21">
    <location>
        <begin position="823"/>
        <end position="914"/>
    </location>
</feature>
<comment type="subcellular location">
    <subcellularLocation>
        <location evidence="2">Cell membrane</location>
        <topology evidence="2">Multi-pass membrane protein</topology>
    </subcellularLocation>
</comment>
<dbReference type="EC" id="2.7.13.3" evidence="3"/>
<evidence type="ECO:0000256" key="13">
    <source>
        <dbReference type="ARBA" id="ARBA00023136"/>
    </source>
</evidence>
<dbReference type="InterPro" id="IPR011006">
    <property type="entry name" value="CheY-like_superfamily"/>
</dbReference>
<evidence type="ECO:0000256" key="1">
    <source>
        <dbReference type="ARBA" id="ARBA00000085"/>
    </source>
</evidence>
<dbReference type="PROSITE" id="PS50110">
    <property type="entry name" value="RESPONSE_REGULATORY"/>
    <property type="match status" value="1"/>
</dbReference>
<evidence type="ECO:0000313" key="22">
    <source>
        <dbReference type="EMBL" id="PUE00152.1"/>
    </source>
</evidence>
<evidence type="ECO:0000259" key="19">
    <source>
        <dbReference type="PROSITE" id="PS50110"/>
    </source>
</evidence>
<evidence type="ECO:0000256" key="16">
    <source>
        <dbReference type="SAM" id="Coils"/>
    </source>
</evidence>
<feature type="transmembrane region" description="Helical" evidence="17">
    <location>
        <begin position="163"/>
        <end position="185"/>
    </location>
</feature>
<dbReference type="GO" id="GO:0000155">
    <property type="term" value="F:phosphorelay sensor kinase activity"/>
    <property type="evidence" value="ECO:0007669"/>
    <property type="project" value="InterPro"/>
</dbReference>
<comment type="caution">
    <text evidence="22">The sequence shown here is derived from an EMBL/GenBank/DDBJ whole genome shotgun (WGS) entry which is preliminary data.</text>
</comment>